<evidence type="ECO:0000259" key="7">
    <source>
        <dbReference type="Pfam" id="PF07980"/>
    </source>
</evidence>
<evidence type="ECO:0000259" key="8">
    <source>
        <dbReference type="Pfam" id="PF14322"/>
    </source>
</evidence>
<dbReference type="RefSeq" id="WP_183916813.1">
    <property type="nucleotide sequence ID" value="NZ_JBDJLH010000001.1"/>
</dbReference>
<dbReference type="Gene3D" id="1.25.40.390">
    <property type="match status" value="1"/>
</dbReference>
<comment type="similarity">
    <text evidence="2">Belongs to the SusD family.</text>
</comment>
<evidence type="ECO:0000313" key="10">
    <source>
        <dbReference type="Proteomes" id="UP001409291"/>
    </source>
</evidence>
<dbReference type="SUPFAM" id="SSF48452">
    <property type="entry name" value="TPR-like"/>
    <property type="match status" value="1"/>
</dbReference>
<dbReference type="InterPro" id="IPR011990">
    <property type="entry name" value="TPR-like_helical_dom_sf"/>
</dbReference>
<keyword evidence="5" id="KW-0998">Cell outer membrane</keyword>
<sequence length="596" mass="68265">MKLKNIIYSTAFALLLSSCSLDYENTATISPENVWSDKVMINAFMTDIYGRMLPEWPIAANGTDEGMNGPTDMGNLARGLIDVDNQGQKWDYANIDRINFFLKQLETVTVLSDSEKKTMIGQAKFWRAWDYWGKVWATGGVPLILDVQDITNVPSLFVSRNTTSECVAQILKDLDEAIAVLPDTWTGADYGKIDKGVALAFKGRLLLQYASPLFNPSNDKVRWDQAYLANKVAVDFLKTVGKGLFNGKFEDIWYSERNNEVIMVNQYYYPDHRLDQKNIRPEPLTKDNANFNQAILPLLMAYPKKNGSKLVLDENRLKNDPAYNEQFMTDFYVDRDPRFYATVFSPGTAYPASDVLSGGMKYWNAWRKVADPKAESGFKYTTLIFDQLGKGVGGSASGYFQLKGIDKALTIPTVYDAQTDWVEIRFAEVLMNYGECANEVGKSAEALQVLYDIRKRAGIELGTGNYGITATDQAGIRKAYMDERFIEFAYEGKRWTDIRRWKRYDLLNTIKFRSGLNAVIKNEQDLKNFDWAKDMYDPSVRKLFRFEFVECLDGDKQYQFKLDLNHWFYPVHKDVLNRNSKIEQNKEWGGTFDPLL</sequence>
<evidence type="ECO:0000256" key="6">
    <source>
        <dbReference type="SAM" id="SignalP"/>
    </source>
</evidence>
<feature type="signal peptide" evidence="6">
    <location>
        <begin position="1"/>
        <end position="23"/>
    </location>
</feature>
<feature type="chain" id="PRO_5047221759" evidence="6">
    <location>
        <begin position="24"/>
        <end position="596"/>
    </location>
</feature>
<dbReference type="InterPro" id="IPR033985">
    <property type="entry name" value="SusD-like_N"/>
</dbReference>
<accession>A0ABV0BN92</accession>
<evidence type="ECO:0000256" key="4">
    <source>
        <dbReference type="ARBA" id="ARBA00023136"/>
    </source>
</evidence>
<keyword evidence="3 6" id="KW-0732">Signal</keyword>
<name>A0ABV0BN92_9SPHI</name>
<feature type="domain" description="RagB/SusD" evidence="7">
    <location>
        <begin position="281"/>
        <end position="588"/>
    </location>
</feature>
<evidence type="ECO:0000256" key="5">
    <source>
        <dbReference type="ARBA" id="ARBA00023237"/>
    </source>
</evidence>
<reference evidence="9 10" key="1">
    <citation type="submission" date="2024-04" db="EMBL/GenBank/DDBJ databases">
        <title>WGS of bacteria from Torrens River.</title>
        <authorList>
            <person name="Wyrsch E.R."/>
            <person name="Drigo B."/>
        </authorList>
    </citation>
    <scope>NUCLEOTIDE SEQUENCE [LARGE SCALE GENOMIC DNA]</scope>
    <source>
        <strain evidence="9 10">TWI391</strain>
    </source>
</reference>
<dbReference type="EMBL" id="JBDJNQ010000001">
    <property type="protein sequence ID" value="MEN5376250.1"/>
    <property type="molecule type" value="Genomic_DNA"/>
</dbReference>
<dbReference type="Pfam" id="PF14322">
    <property type="entry name" value="SusD-like_3"/>
    <property type="match status" value="1"/>
</dbReference>
<dbReference type="Proteomes" id="UP001409291">
    <property type="component" value="Unassembled WGS sequence"/>
</dbReference>
<dbReference type="Pfam" id="PF07980">
    <property type="entry name" value="SusD_RagB"/>
    <property type="match status" value="1"/>
</dbReference>
<organism evidence="9 10">
    <name type="scientific">Sphingobacterium kitahiroshimense</name>
    <dbReference type="NCBI Taxonomy" id="470446"/>
    <lineage>
        <taxon>Bacteria</taxon>
        <taxon>Pseudomonadati</taxon>
        <taxon>Bacteroidota</taxon>
        <taxon>Sphingobacteriia</taxon>
        <taxon>Sphingobacteriales</taxon>
        <taxon>Sphingobacteriaceae</taxon>
        <taxon>Sphingobacterium</taxon>
    </lineage>
</organism>
<dbReference type="PROSITE" id="PS51257">
    <property type="entry name" value="PROKAR_LIPOPROTEIN"/>
    <property type="match status" value="1"/>
</dbReference>
<comment type="caution">
    <text evidence="9">The sequence shown here is derived from an EMBL/GenBank/DDBJ whole genome shotgun (WGS) entry which is preliminary data.</text>
</comment>
<evidence type="ECO:0000256" key="2">
    <source>
        <dbReference type="ARBA" id="ARBA00006275"/>
    </source>
</evidence>
<evidence type="ECO:0000256" key="1">
    <source>
        <dbReference type="ARBA" id="ARBA00004442"/>
    </source>
</evidence>
<evidence type="ECO:0000256" key="3">
    <source>
        <dbReference type="ARBA" id="ARBA00022729"/>
    </source>
</evidence>
<comment type="subcellular location">
    <subcellularLocation>
        <location evidence="1">Cell outer membrane</location>
    </subcellularLocation>
</comment>
<feature type="domain" description="SusD-like N-terminal" evidence="8">
    <location>
        <begin position="92"/>
        <end position="205"/>
    </location>
</feature>
<keyword evidence="4" id="KW-0472">Membrane</keyword>
<keyword evidence="10" id="KW-1185">Reference proteome</keyword>
<protein>
    <submittedName>
        <fullName evidence="9">RagB/SusD family nutrient uptake outer membrane protein</fullName>
    </submittedName>
</protein>
<dbReference type="InterPro" id="IPR012944">
    <property type="entry name" value="SusD_RagB_dom"/>
</dbReference>
<evidence type="ECO:0000313" key="9">
    <source>
        <dbReference type="EMBL" id="MEN5376250.1"/>
    </source>
</evidence>
<proteinExistence type="inferred from homology"/>
<gene>
    <name evidence="9" type="ORF">ABE541_03155</name>
</gene>